<keyword evidence="4" id="KW-1185">Reference proteome</keyword>
<reference evidence="3 4" key="1">
    <citation type="submission" date="2024-02" db="EMBL/GenBank/DDBJ databases">
        <title>de novo genome assembly of Solanum bulbocastanum strain 11H21.</title>
        <authorList>
            <person name="Hosaka A.J."/>
        </authorList>
    </citation>
    <scope>NUCLEOTIDE SEQUENCE [LARGE SCALE GENOMIC DNA]</scope>
    <source>
        <tissue evidence="3">Young leaves</tissue>
    </source>
</reference>
<organism evidence="3 4">
    <name type="scientific">Solanum bulbocastanum</name>
    <name type="common">Wild potato</name>
    <dbReference type="NCBI Taxonomy" id="147425"/>
    <lineage>
        <taxon>Eukaryota</taxon>
        <taxon>Viridiplantae</taxon>
        <taxon>Streptophyta</taxon>
        <taxon>Embryophyta</taxon>
        <taxon>Tracheophyta</taxon>
        <taxon>Spermatophyta</taxon>
        <taxon>Magnoliopsida</taxon>
        <taxon>eudicotyledons</taxon>
        <taxon>Gunneridae</taxon>
        <taxon>Pentapetalae</taxon>
        <taxon>asterids</taxon>
        <taxon>lamiids</taxon>
        <taxon>Solanales</taxon>
        <taxon>Solanaceae</taxon>
        <taxon>Solanoideae</taxon>
        <taxon>Solaneae</taxon>
        <taxon>Solanum</taxon>
    </lineage>
</organism>
<feature type="domain" description="DUF569" evidence="2">
    <location>
        <begin position="1"/>
        <end position="49"/>
    </location>
</feature>
<gene>
    <name evidence="3" type="ORF">RDI58_000580</name>
</gene>
<evidence type="ECO:0000313" key="3">
    <source>
        <dbReference type="EMBL" id="KAK6802797.1"/>
    </source>
</evidence>
<dbReference type="Proteomes" id="UP001371456">
    <property type="component" value="Unassembled WGS sequence"/>
</dbReference>
<name>A0AAN8UCF6_SOLBU</name>
<evidence type="ECO:0000313" key="4">
    <source>
        <dbReference type="Proteomes" id="UP001371456"/>
    </source>
</evidence>
<feature type="region of interest" description="Disordered" evidence="1">
    <location>
        <begin position="25"/>
        <end position="50"/>
    </location>
</feature>
<proteinExistence type="predicted"/>
<protein>
    <recommendedName>
        <fullName evidence="2">DUF569 domain-containing protein</fullName>
    </recommendedName>
</protein>
<evidence type="ECO:0000256" key="1">
    <source>
        <dbReference type="SAM" id="MobiDB-lite"/>
    </source>
</evidence>
<comment type="caution">
    <text evidence="3">The sequence shown here is derived from an EMBL/GenBank/DDBJ whole genome shotgun (WGS) entry which is preliminary data.</text>
</comment>
<dbReference type="AlphaFoldDB" id="A0AAN8UCF6"/>
<sequence length="50" mass="5829">MDIFHKAKVVTFKSQIDKYLVADDDQETTRQSRSNGSLSRKSWWLVEPVS</sequence>
<accession>A0AAN8UCF6</accession>
<evidence type="ECO:0000259" key="2">
    <source>
        <dbReference type="Pfam" id="PF04601"/>
    </source>
</evidence>
<dbReference type="Pfam" id="PF04601">
    <property type="entry name" value="DUF569"/>
    <property type="match status" value="1"/>
</dbReference>
<feature type="compositionally biased region" description="Polar residues" evidence="1">
    <location>
        <begin position="29"/>
        <end position="40"/>
    </location>
</feature>
<dbReference type="InterPro" id="IPR007679">
    <property type="entry name" value="DUF569"/>
</dbReference>
<dbReference type="EMBL" id="JBANQN010000001">
    <property type="protein sequence ID" value="KAK6802797.1"/>
    <property type="molecule type" value="Genomic_DNA"/>
</dbReference>